<dbReference type="PANTHER" id="PTHR46008:SF18">
    <property type="entry name" value="PROTEIN KINASE DOMAIN-CONTAINING PROTEIN"/>
    <property type="match status" value="1"/>
</dbReference>
<accession>A0AAW1XGW9</accession>
<sequence>MTPPWLTPLVFFSVLCGICSVNSHSCLSHHPSPCPCPPFTSTPPFPFSFSPGCGHPAFQISCSANHSIISINNLSFSLLHYEPNSTSLLLSPHVTNSTFPAKSQSSSNCSLPQFLSIPSRSINLSASPFRFSDASCNRLSVLRPCSPPALPNCSHCPWECALIKSPAKLFHECGSSHGTVPNQGCQGDVLGYLDSFLQLGIELEWDEAQDSYFTSCIDCKARNGLCGFNSSDPLKQFICFHTKAQLSPPWISKDNPSRVTILCSVFALTCVMVVISVCLAIIRSRRLHSSATEEDPTTLFLQRHRLASLLPPVFTYEELESSTNKFDTKRKIGDGGFGSVYLGQLYDSRVVAVKYLHKHHHGRAFSNKCFCNEILILSSIDHPNLVRLHGYCSDPRGLLLVYDYVPNGTLADHLHGPKTKSLGCMTWQVRVGIALQTAMVMEYLHFSVVPPVVHRDITSSNIFVEKDMRIKVGDFGLSRLLVFPKTSSSSSGYVWTGPQGTPGYLDPDYHRSFRLTDKSDVYSFGVVLLELISGLKAVDQTRDKRELALADMMVSKIQMGLLHQVVDPVLIVDGNVADGVDVAAELAFRCVAADKDDRPDAREVVEELKRIRSRTRGISRTSSSNEIGTDVTKGFDGDG</sequence>
<dbReference type="PANTHER" id="PTHR46008">
    <property type="entry name" value="LEAF RUST 10 DISEASE-RESISTANCE LOCUS RECEPTOR-LIKE PROTEIN KINASE-LIKE 1.4"/>
    <property type="match status" value="1"/>
</dbReference>
<dbReference type="GO" id="GO:0005524">
    <property type="term" value="F:ATP binding"/>
    <property type="evidence" value="ECO:0007669"/>
    <property type="project" value="UniProtKB-UniRule"/>
</dbReference>
<evidence type="ECO:0000313" key="8">
    <source>
        <dbReference type="Proteomes" id="UP001457282"/>
    </source>
</evidence>
<dbReference type="Proteomes" id="UP001457282">
    <property type="component" value="Unassembled WGS sequence"/>
</dbReference>
<dbReference type="PROSITE" id="PS00109">
    <property type="entry name" value="PROTEIN_KINASE_TYR"/>
    <property type="match status" value="1"/>
</dbReference>
<protein>
    <recommendedName>
        <fullName evidence="6">Protein kinase domain-containing protein</fullName>
    </recommendedName>
</protein>
<dbReference type="Pfam" id="PF07714">
    <property type="entry name" value="PK_Tyr_Ser-Thr"/>
    <property type="match status" value="1"/>
</dbReference>
<keyword evidence="2 3" id="KW-0067">ATP-binding</keyword>
<evidence type="ECO:0000256" key="1">
    <source>
        <dbReference type="ARBA" id="ARBA00022741"/>
    </source>
</evidence>
<evidence type="ECO:0000259" key="6">
    <source>
        <dbReference type="PROSITE" id="PS50011"/>
    </source>
</evidence>
<keyword evidence="1 3" id="KW-0547">Nucleotide-binding</keyword>
<evidence type="ECO:0000256" key="5">
    <source>
        <dbReference type="SAM" id="SignalP"/>
    </source>
</evidence>
<comment type="caution">
    <text evidence="7">The sequence shown here is derived from an EMBL/GenBank/DDBJ whole genome shotgun (WGS) entry which is preliminary data.</text>
</comment>
<dbReference type="EMBL" id="JBEDUW010000004">
    <property type="protein sequence ID" value="KAK9935613.1"/>
    <property type="molecule type" value="Genomic_DNA"/>
</dbReference>
<dbReference type="InterPro" id="IPR011009">
    <property type="entry name" value="Kinase-like_dom_sf"/>
</dbReference>
<dbReference type="PROSITE" id="PS50011">
    <property type="entry name" value="PROTEIN_KINASE_DOM"/>
    <property type="match status" value="1"/>
</dbReference>
<dbReference type="InterPro" id="IPR017441">
    <property type="entry name" value="Protein_kinase_ATP_BS"/>
</dbReference>
<feature type="signal peptide" evidence="5">
    <location>
        <begin position="1"/>
        <end position="23"/>
    </location>
</feature>
<dbReference type="AlphaFoldDB" id="A0AAW1XGW9"/>
<proteinExistence type="predicted"/>
<dbReference type="InterPro" id="IPR001245">
    <property type="entry name" value="Ser-Thr/Tyr_kinase_cat_dom"/>
</dbReference>
<dbReference type="PROSITE" id="PS00107">
    <property type="entry name" value="PROTEIN_KINASE_ATP"/>
    <property type="match status" value="1"/>
</dbReference>
<gene>
    <name evidence="7" type="ORF">M0R45_022708</name>
</gene>
<organism evidence="7 8">
    <name type="scientific">Rubus argutus</name>
    <name type="common">Southern blackberry</name>
    <dbReference type="NCBI Taxonomy" id="59490"/>
    <lineage>
        <taxon>Eukaryota</taxon>
        <taxon>Viridiplantae</taxon>
        <taxon>Streptophyta</taxon>
        <taxon>Embryophyta</taxon>
        <taxon>Tracheophyta</taxon>
        <taxon>Spermatophyta</taxon>
        <taxon>Magnoliopsida</taxon>
        <taxon>eudicotyledons</taxon>
        <taxon>Gunneridae</taxon>
        <taxon>Pentapetalae</taxon>
        <taxon>rosids</taxon>
        <taxon>fabids</taxon>
        <taxon>Rosales</taxon>
        <taxon>Rosaceae</taxon>
        <taxon>Rosoideae</taxon>
        <taxon>Rosoideae incertae sedis</taxon>
        <taxon>Rubus</taxon>
    </lineage>
</organism>
<feature type="binding site" evidence="3">
    <location>
        <position position="354"/>
    </location>
    <ligand>
        <name>ATP</name>
        <dbReference type="ChEBI" id="CHEBI:30616"/>
    </ligand>
</feature>
<evidence type="ECO:0000256" key="3">
    <source>
        <dbReference type="PROSITE-ProRule" id="PRU10141"/>
    </source>
</evidence>
<feature type="region of interest" description="Disordered" evidence="4">
    <location>
        <begin position="615"/>
        <end position="639"/>
    </location>
</feature>
<dbReference type="InterPro" id="IPR000719">
    <property type="entry name" value="Prot_kinase_dom"/>
</dbReference>
<dbReference type="FunFam" id="3.30.200.20:FF:000736">
    <property type="entry name" value="Putative serine/threonine-protein kinase At1g18390 family"/>
    <property type="match status" value="1"/>
</dbReference>
<name>A0AAW1XGW9_RUBAR</name>
<keyword evidence="5" id="KW-0732">Signal</keyword>
<evidence type="ECO:0000313" key="7">
    <source>
        <dbReference type="EMBL" id="KAK9935613.1"/>
    </source>
</evidence>
<dbReference type="Gene3D" id="1.10.510.10">
    <property type="entry name" value="Transferase(Phosphotransferase) domain 1"/>
    <property type="match status" value="1"/>
</dbReference>
<reference evidence="7 8" key="1">
    <citation type="journal article" date="2023" name="G3 (Bethesda)">
        <title>A chromosome-length genome assembly and annotation of blackberry (Rubus argutus, cv. 'Hillquist').</title>
        <authorList>
            <person name="Bruna T."/>
            <person name="Aryal R."/>
            <person name="Dudchenko O."/>
            <person name="Sargent D.J."/>
            <person name="Mead D."/>
            <person name="Buti M."/>
            <person name="Cavallini A."/>
            <person name="Hytonen T."/>
            <person name="Andres J."/>
            <person name="Pham M."/>
            <person name="Weisz D."/>
            <person name="Mascagni F."/>
            <person name="Usai G."/>
            <person name="Natali L."/>
            <person name="Bassil N."/>
            <person name="Fernandez G.E."/>
            <person name="Lomsadze A."/>
            <person name="Armour M."/>
            <person name="Olukolu B."/>
            <person name="Poorten T."/>
            <person name="Britton C."/>
            <person name="Davik J."/>
            <person name="Ashrafi H."/>
            <person name="Aiden E.L."/>
            <person name="Borodovsky M."/>
            <person name="Worthington M."/>
        </authorList>
    </citation>
    <scope>NUCLEOTIDE SEQUENCE [LARGE SCALE GENOMIC DNA]</scope>
    <source>
        <strain evidence="7">PI 553951</strain>
    </source>
</reference>
<dbReference type="GO" id="GO:0004672">
    <property type="term" value="F:protein kinase activity"/>
    <property type="evidence" value="ECO:0007669"/>
    <property type="project" value="InterPro"/>
</dbReference>
<feature type="chain" id="PRO_5043788814" description="Protein kinase domain-containing protein" evidence="5">
    <location>
        <begin position="24"/>
        <end position="639"/>
    </location>
</feature>
<feature type="domain" description="Protein kinase" evidence="6">
    <location>
        <begin position="326"/>
        <end position="611"/>
    </location>
</feature>
<evidence type="ECO:0000256" key="2">
    <source>
        <dbReference type="ARBA" id="ARBA00022840"/>
    </source>
</evidence>
<dbReference type="Gene3D" id="3.30.200.20">
    <property type="entry name" value="Phosphorylase Kinase, domain 1"/>
    <property type="match status" value="1"/>
</dbReference>
<evidence type="ECO:0000256" key="4">
    <source>
        <dbReference type="SAM" id="MobiDB-lite"/>
    </source>
</evidence>
<keyword evidence="8" id="KW-1185">Reference proteome</keyword>
<dbReference type="InterPro" id="IPR008266">
    <property type="entry name" value="Tyr_kinase_AS"/>
</dbReference>
<dbReference type="SUPFAM" id="SSF56112">
    <property type="entry name" value="Protein kinase-like (PK-like)"/>
    <property type="match status" value="1"/>
</dbReference>